<comment type="cofactor">
    <cofactor evidence="8">
        <name>Mg(2+)</name>
        <dbReference type="ChEBI" id="CHEBI:18420"/>
    </cofactor>
</comment>
<organism evidence="11">
    <name type="scientific">Chromera velia CCMP2878</name>
    <dbReference type="NCBI Taxonomy" id="1169474"/>
    <lineage>
        <taxon>Eukaryota</taxon>
        <taxon>Sar</taxon>
        <taxon>Alveolata</taxon>
        <taxon>Colpodellida</taxon>
        <taxon>Chromeraceae</taxon>
        <taxon>Chromera</taxon>
    </lineage>
</organism>
<dbReference type="InterPro" id="IPR000719">
    <property type="entry name" value="Prot_kinase_dom"/>
</dbReference>
<dbReference type="PANTHER" id="PTHR24055">
    <property type="entry name" value="MITOGEN-ACTIVATED PROTEIN KINASE"/>
    <property type="match status" value="1"/>
</dbReference>
<dbReference type="SMART" id="SM00220">
    <property type="entry name" value="S_TKc"/>
    <property type="match status" value="1"/>
</dbReference>
<dbReference type="InterPro" id="IPR011009">
    <property type="entry name" value="Kinase-like_dom_sf"/>
</dbReference>
<dbReference type="CDD" id="cd07834">
    <property type="entry name" value="STKc_MAPK"/>
    <property type="match status" value="1"/>
</dbReference>
<dbReference type="Gene3D" id="1.10.510.10">
    <property type="entry name" value="Transferase(Phosphotransferase) domain 1"/>
    <property type="match status" value="1"/>
</dbReference>
<dbReference type="PROSITE" id="PS50011">
    <property type="entry name" value="PROTEIN_KINASE_DOM"/>
    <property type="match status" value="1"/>
</dbReference>
<evidence type="ECO:0000256" key="7">
    <source>
        <dbReference type="RuleBase" id="RU000304"/>
    </source>
</evidence>
<dbReference type="PhylomeDB" id="A0A0K6S600"/>
<evidence type="ECO:0000259" key="10">
    <source>
        <dbReference type="PROSITE" id="PS50011"/>
    </source>
</evidence>
<evidence type="ECO:0000256" key="4">
    <source>
        <dbReference type="ARBA" id="ARBA00022777"/>
    </source>
</evidence>
<proteinExistence type="inferred from homology"/>
<reference evidence="11" key="1">
    <citation type="submission" date="2014-11" db="EMBL/GenBank/DDBJ databases">
        <title>Molecular phylogeny of cliff fern family Woodsiaceae with morphological implications.</title>
        <authorList>
            <person name="Shao Y.-Z."/>
            <person name="Wei R."/>
            <person name="Zhang X.-C."/>
        </authorList>
    </citation>
    <scope>NUCLEOTIDE SEQUENCE</scope>
</reference>
<dbReference type="SUPFAM" id="SSF56112">
    <property type="entry name" value="Protein kinase-like (PK-like)"/>
    <property type="match status" value="1"/>
</dbReference>
<evidence type="ECO:0000313" key="11">
    <source>
        <dbReference type="EMBL" id="CUC09067.1"/>
    </source>
</evidence>
<dbReference type="InterPro" id="IPR050117">
    <property type="entry name" value="MAPK"/>
</dbReference>
<sequence length="435" mass="49465">MAKMKSHSDWQVPERYEVRHIIGTGSYGAVAEAFDRERQEVVAIKRMNRVFEDLVDCKRILREVAILNRLDNSNIVQLLDILVPKDVKGFDEVYIVLEIADSDLKKLFRTHVFLSELHIKTLLFNLLTELRYIHSKGILHRDLKPANCLVNKDCSVKICDFGLARTLGSPAPGDLPAPPPGWGGGEGGAEGPKQKDKQKDMKRQLTGHVVTRWYRAPELILLAENYTEAIDVWSVGCIFAEMMNMMKENKQYHTEREPLFPGTSCFPLSPNRQHANDYRFHTKGNKDQLNMIFTLIGTPKEGETDHLDKADAIKYVSLFDKRDGQNLSARCPGTSKEGVELLQRMLAFVPSKRMTVEEALAHPYLKDVKKTAEEKEKKKKTDEAVTQLTLPFDDNARMDEPALRLGFLREMCKFHPEIAKHLPEGALAAERGRTN</sequence>
<keyword evidence="2 8" id="KW-0808">Transferase</keyword>
<protein>
    <recommendedName>
        <fullName evidence="8">Mitogen-activated protein kinase</fullName>
        <ecNumber evidence="8">2.7.11.24</ecNumber>
    </recommendedName>
</protein>
<dbReference type="InterPro" id="IPR003527">
    <property type="entry name" value="MAP_kinase_CS"/>
</dbReference>
<comment type="catalytic activity">
    <reaction evidence="8">
        <text>L-threonyl-[protein] + ATP = O-phospho-L-threonyl-[protein] + ADP + H(+)</text>
        <dbReference type="Rhea" id="RHEA:46608"/>
        <dbReference type="Rhea" id="RHEA-COMP:11060"/>
        <dbReference type="Rhea" id="RHEA-COMP:11605"/>
        <dbReference type="ChEBI" id="CHEBI:15378"/>
        <dbReference type="ChEBI" id="CHEBI:30013"/>
        <dbReference type="ChEBI" id="CHEBI:30616"/>
        <dbReference type="ChEBI" id="CHEBI:61977"/>
        <dbReference type="ChEBI" id="CHEBI:456216"/>
        <dbReference type="EC" id="2.7.11.24"/>
    </reaction>
</comment>
<keyword evidence="1 7" id="KW-0723">Serine/threonine-protein kinase</keyword>
<comment type="similarity">
    <text evidence="8">Belongs to the protein kinase superfamily. Ser/Thr protein kinase family. MAP kinase subfamily.</text>
</comment>
<dbReference type="PROSITE" id="PS00108">
    <property type="entry name" value="PROTEIN_KINASE_ST"/>
    <property type="match status" value="1"/>
</dbReference>
<keyword evidence="5 6" id="KW-0067">ATP-binding</keyword>
<dbReference type="GO" id="GO:0005524">
    <property type="term" value="F:ATP binding"/>
    <property type="evidence" value="ECO:0007669"/>
    <property type="project" value="UniProtKB-UniRule"/>
</dbReference>
<evidence type="ECO:0000256" key="5">
    <source>
        <dbReference type="ARBA" id="ARBA00022840"/>
    </source>
</evidence>
<feature type="binding site" evidence="6">
    <location>
        <position position="45"/>
    </location>
    <ligand>
        <name>ATP</name>
        <dbReference type="ChEBI" id="CHEBI:30616"/>
    </ligand>
</feature>
<dbReference type="InterPro" id="IPR008271">
    <property type="entry name" value="Ser/Thr_kinase_AS"/>
</dbReference>
<evidence type="ECO:0000256" key="1">
    <source>
        <dbReference type="ARBA" id="ARBA00022527"/>
    </source>
</evidence>
<dbReference type="GO" id="GO:0004707">
    <property type="term" value="F:MAP kinase activity"/>
    <property type="evidence" value="ECO:0007669"/>
    <property type="project" value="UniProtKB-EC"/>
</dbReference>
<feature type="region of interest" description="Disordered" evidence="9">
    <location>
        <begin position="170"/>
        <end position="202"/>
    </location>
</feature>
<dbReference type="VEuPathDB" id="CryptoDB:Cvel_15434"/>
<dbReference type="PROSITE" id="PS00107">
    <property type="entry name" value="PROTEIN_KINASE_ATP"/>
    <property type="match status" value="1"/>
</dbReference>
<dbReference type="FunFam" id="3.30.200.20:FF:000046">
    <property type="entry name" value="Mitogen-activated protein kinase"/>
    <property type="match status" value="1"/>
</dbReference>
<keyword evidence="8" id="KW-0460">Magnesium</keyword>
<dbReference type="EC" id="2.7.11.24" evidence="8"/>
<evidence type="ECO:0000256" key="3">
    <source>
        <dbReference type="ARBA" id="ARBA00022741"/>
    </source>
</evidence>
<feature type="compositionally biased region" description="Basic and acidic residues" evidence="9">
    <location>
        <begin position="192"/>
        <end position="202"/>
    </location>
</feature>
<keyword evidence="3 6" id="KW-0547">Nucleotide-binding</keyword>
<comment type="activity regulation">
    <text evidence="8">Activated by threonine and tyrosine phosphorylation.</text>
</comment>
<gene>
    <name evidence="11" type="ORF">Cvel_15434.t1.CR2</name>
</gene>
<evidence type="ECO:0000256" key="8">
    <source>
        <dbReference type="RuleBase" id="RU361165"/>
    </source>
</evidence>
<keyword evidence="4 8" id="KW-0418">Kinase</keyword>
<dbReference type="PROSITE" id="PS01351">
    <property type="entry name" value="MAPK"/>
    <property type="match status" value="1"/>
</dbReference>
<dbReference type="Pfam" id="PF00069">
    <property type="entry name" value="Pkinase"/>
    <property type="match status" value="1"/>
</dbReference>
<dbReference type="InterPro" id="IPR017441">
    <property type="entry name" value="Protein_kinase_ATP_BS"/>
</dbReference>
<dbReference type="EMBL" id="CDMZ01000156">
    <property type="protein sequence ID" value="CUC09067.1"/>
    <property type="molecule type" value="Genomic_DNA"/>
</dbReference>
<feature type="domain" description="Protein kinase" evidence="10">
    <location>
        <begin position="16"/>
        <end position="365"/>
    </location>
</feature>
<dbReference type="Gene3D" id="3.30.200.20">
    <property type="entry name" value="Phosphorylase Kinase, domain 1"/>
    <property type="match status" value="1"/>
</dbReference>
<evidence type="ECO:0000256" key="9">
    <source>
        <dbReference type="SAM" id="MobiDB-lite"/>
    </source>
</evidence>
<accession>A0A0K6S600</accession>
<evidence type="ECO:0000256" key="2">
    <source>
        <dbReference type="ARBA" id="ARBA00022679"/>
    </source>
</evidence>
<evidence type="ECO:0000256" key="6">
    <source>
        <dbReference type="PROSITE-ProRule" id="PRU10141"/>
    </source>
</evidence>
<dbReference type="AlphaFoldDB" id="A0A0K6S600"/>
<name>A0A0K6S600_9ALVE</name>